<evidence type="ECO:0000313" key="2">
    <source>
        <dbReference type="Proteomes" id="UP001499930"/>
    </source>
</evidence>
<comment type="caution">
    <text evidence="1">The sequence shown here is derived from an EMBL/GenBank/DDBJ whole genome shotgun (WGS) entry which is preliminary data.</text>
</comment>
<dbReference type="Proteomes" id="UP001499930">
    <property type="component" value="Unassembled WGS sequence"/>
</dbReference>
<dbReference type="EMBL" id="BAAAWD010000004">
    <property type="protein sequence ID" value="GAA2990619.1"/>
    <property type="molecule type" value="Genomic_DNA"/>
</dbReference>
<keyword evidence="2" id="KW-1185">Reference proteome</keyword>
<gene>
    <name evidence="1" type="ORF">GCM10017559_08330</name>
</gene>
<reference evidence="1 2" key="1">
    <citation type="journal article" date="2019" name="Int. J. Syst. Evol. Microbiol.">
        <title>The Global Catalogue of Microorganisms (GCM) 10K type strain sequencing project: providing services to taxonomists for standard genome sequencing and annotation.</title>
        <authorList>
            <consortium name="The Broad Institute Genomics Platform"/>
            <consortium name="The Broad Institute Genome Sequencing Center for Infectious Disease"/>
            <person name="Wu L."/>
            <person name="Ma J."/>
        </authorList>
    </citation>
    <scope>NUCLEOTIDE SEQUENCE [LARGE SCALE GENOMIC DNA]</scope>
    <source>
        <strain evidence="1 2">JCM 3106</strain>
    </source>
</reference>
<evidence type="ECO:0000313" key="1">
    <source>
        <dbReference type="EMBL" id="GAA2990619.1"/>
    </source>
</evidence>
<evidence type="ECO:0008006" key="3">
    <source>
        <dbReference type="Google" id="ProtNLM"/>
    </source>
</evidence>
<name>A0ABN3XRT7_9ACTN</name>
<dbReference type="RefSeq" id="WP_344888477.1">
    <property type="nucleotide sequence ID" value="NZ_BAAAWD010000004.1"/>
</dbReference>
<protein>
    <recommendedName>
        <fullName evidence="3">DNA-binding protein</fullName>
    </recommendedName>
</protein>
<proteinExistence type="predicted"/>
<accession>A0ABN3XRT7</accession>
<sequence>MQIQVTTRETAAAHGVSLRTAQRWAATGRLNATKVAGRWIVTLTAVTSLNDFKPAQIEKARELIEQGGIVRFRGRRIFRTVSSDGTRTYLTAPQACNCAAGLRGRHVCFHRIAATILAAA</sequence>
<organism evidence="1 2">
    <name type="scientific">Streptosporangium longisporum</name>
    <dbReference type="NCBI Taxonomy" id="46187"/>
    <lineage>
        <taxon>Bacteria</taxon>
        <taxon>Bacillati</taxon>
        <taxon>Actinomycetota</taxon>
        <taxon>Actinomycetes</taxon>
        <taxon>Streptosporangiales</taxon>
        <taxon>Streptosporangiaceae</taxon>
        <taxon>Streptosporangium</taxon>
    </lineage>
</organism>